<evidence type="ECO:0000259" key="9">
    <source>
        <dbReference type="Pfam" id="PF00082"/>
    </source>
</evidence>
<dbReference type="Gene3D" id="3.40.50.200">
    <property type="entry name" value="Peptidase S8/S53 domain"/>
    <property type="match status" value="1"/>
</dbReference>
<gene>
    <name evidence="10" type="ORF">B840_02065</name>
</gene>
<dbReference type="PROSITE" id="PS00136">
    <property type="entry name" value="SUBTILASE_ASP"/>
    <property type="match status" value="1"/>
</dbReference>
<keyword evidence="4 5" id="KW-0720">Serine protease</keyword>
<feature type="signal peptide" evidence="8">
    <location>
        <begin position="1"/>
        <end position="30"/>
    </location>
</feature>
<evidence type="ECO:0000256" key="4">
    <source>
        <dbReference type="ARBA" id="ARBA00022825"/>
    </source>
</evidence>
<feature type="active site" description="Charge relay system" evidence="5">
    <location>
        <position position="98"/>
    </location>
</feature>
<dbReference type="EC" id="3.4.-.-" evidence="10"/>
<protein>
    <submittedName>
        <fullName evidence="10">Serine protease</fullName>
        <ecNumber evidence="10">3.4.-.-</ecNumber>
    </submittedName>
</protein>
<keyword evidence="8" id="KW-0732">Signal</keyword>
<evidence type="ECO:0000256" key="2">
    <source>
        <dbReference type="ARBA" id="ARBA00022670"/>
    </source>
</evidence>
<sequence length="375" mass="38061">MRRAALCASLLLPAAFPAAFPILPPAAAQAPDVACARPVEAPAPAEVPPSMHRIARGEGVRVAVVDTGVAAHPHLPVEPVADLVSPASPDPHLDCDGHGTVVAGVVNGVAPGALILSVRQSSAHHRQVDGGPAGTLASLASAIHRALDAGAHVINTSVVSCVDPAVLLDARPLHEALHRAEAEGVVVVAAAGNRGSSCRPGMVVYPAHEETVIPVAAVHPDDPHSVADYVMPGAGQVAAPGRVEVGLSPTGHGWASGMVDARGQETGFEGTSFAAPVVSGVAALLRERHPQDSAAQIRDRIRQAAQPGHWVVDPYGALTHLPGDYAVAERTIVAAQKESAEDRAPARAAVILAGLGAALLLGVLSGSVRRPGRKA</sequence>
<organism evidence="10 11">
    <name type="scientific">Corynebacterium marinum DSM 44953</name>
    <dbReference type="NCBI Taxonomy" id="1224162"/>
    <lineage>
        <taxon>Bacteria</taxon>
        <taxon>Bacillati</taxon>
        <taxon>Actinomycetota</taxon>
        <taxon>Actinomycetes</taxon>
        <taxon>Mycobacteriales</taxon>
        <taxon>Corynebacteriaceae</taxon>
        <taxon>Corynebacterium</taxon>
    </lineage>
</organism>
<dbReference type="InterPro" id="IPR023827">
    <property type="entry name" value="Peptidase_S8_Asp-AS"/>
</dbReference>
<dbReference type="STRING" id="1224162.B840_02065"/>
<dbReference type="PROSITE" id="PS51892">
    <property type="entry name" value="SUBTILASE"/>
    <property type="match status" value="1"/>
</dbReference>
<dbReference type="EMBL" id="CP007790">
    <property type="protein sequence ID" value="AJK68041.1"/>
    <property type="molecule type" value="Genomic_DNA"/>
</dbReference>
<feature type="active site" description="Charge relay system" evidence="5">
    <location>
        <position position="272"/>
    </location>
</feature>
<accession>A0A0B6TTF6</accession>
<comment type="similarity">
    <text evidence="1 5 6">Belongs to the peptidase S8 family.</text>
</comment>
<keyword evidence="7" id="KW-0472">Membrane</keyword>
<keyword evidence="2 5" id="KW-0645">Protease</keyword>
<keyword evidence="11" id="KW-1185">Reference proteome</keyword>
<dbReference type="InterPro" id="IPR050131">
    <property type="entry name" value="Peptidase_S8_subtilisin-like"/>
</dbReference>
<dbReference type="CDD" id="cd00306">
    <property type="entry name" value="Peptidases_S8_S53"/>
    <property type="match status" value="1"/>
</dbReference>
<dbReference type="RefSeq" id="WP_052491051.1">
    <property type="nucleotide sequence ID" value="NZ_CP007790.1"/>
</dbReference>
<dbReference type="SUPFAM" id="SSF52743">
    <property type="entry name" value="Subtilisin-like"/>
    <property type="match status" value="1"/>
</dbReference>
<dbReference type="InterPro" id="IPR000209">
    <property type="entry name" value="Peptidase_S8/S53_dom"/>
</dbReference>
<dbReference type="PROSITE" id="PS00138">
    <property type="entry name" value="SUBTILASE_SER"/>
    <property type="match status" value="1"/>
</dbReference>
<evidence type="ECO:0000256" key="6">
    <source>
        <dbReference type="RuleBase" id="RU003355"/>
    </source>
</evidence>
<feature type="chain" id="PRO_5039426496" evidence="8">
    <location>
        <begin position="31"/>
        <end position="375"/>
    </location>
</feature>
<dbReference type="PANTHER" id="PTHR43806">
    <property type="entry name" value="PEPTIDASE S8"/>
    <property type="match status" value="1"/>
</dbReference>
<keyword evidence="7" id="KW-1133">Transmembrane helix</keyword>
<feature type="domain" description="Peptidase S8/S53" evidence="9">
    <location>
        <begin position="57"/>
        <end position="306"/>
    </location>
</feature>
<evidence type="ECO:0000313" key="10">
    <source>
        <dbReference type="EMBL" id="AJK68041.1"/>
    </source>
</evidence>
<dbReference type="HOGENOM" id="CLU_011263_13_4_11"/>
<dbReference type="Proteomes" id="UP000031928">
    <property type="component" value="Chromosome"/>
</dbReference>
<dbReference type="GO" id="GO:0004252">
    <property type="term" value="F:serine-type endopeptidase activity"/>
    <property type="evidence" value="ECO:0007669"/>
    <property type="project" value="UniProtKB-UniRule"/>
</dbReference>
<dbReference type="AlphaFoldDB" id="A0A0B6TTF6"/>
<proteinExistence type="inferred from homology"/>
<dbReference type="KEGG" id="cmq:B840_02065"/>
<feature type="active site" description="Charge relay system" evidence="5">
    <location>
        <position position="66"/>
    </location>
</feature>
<dbReference type="InterPro" id="IPR015500">
    <property type="entry name" value="Peptidase_S8_subtilisin-rel"/>
</dbReference>
<evidence type="ECO:0000256" key="5">
    <source>
        <dbReference type="PROSITE-ProRule" id="PRU01240"/>
    </source>
</evidence>
<dbReference type="GO" id="GO:0006508">
    <property type="term" value="P:proteolysis"/>
    <property type="evidence" value="ECO:0007669"/>
    <property type="project" value="UniProtKB-KW"/>
</dbReference>
<evidence type="ECO:0000256" key="8">
    <source>
        <dbReference type="SAM" id="SignalP"/>
    </source>
</evidence>
<keyword evidence="7" id="KW-0812">Transmembrane</keyword>
<evidence type="ECO:0000256" key="3">
    <source>
        <dbReference type="ARBA" id="ARBA00022801"/>
    </source>
</evidence>
<dbReference type="PANTHER" id="PTHR43806:SF11">
    <property type="entry name" value="CEREVISIN-RELATED"/>
    <property type="match status" value="1"/>
</dbReference>
<dbReference type="InterPro" id="IPR036852">
    <property type="entry name" value="Peptidase_S8/S53_dom_sf"/>
</dbReference>
<keyword evidence="3 5" id="KW-0378">Hydrolase</keyword>
<evidence type="ECO:0000256" key="1">
    <source>
        <dbReference type="ARBA" id="ARBA00011073"/>
    </source>
</evidence>
<reference evidence="10 11" key="1">
    <citation type="submission" date="2014-05" db="EMBL/GenBank/DDBJ databases">
        <title>Complete genome sequence of Corynebacterium marinum DSM 44953.</title>
        <authorList>
            <person name="Schaffert L."/>
            <person name="Albersmeier A."/>
            <person name="Kalinowski J."/>
            <person name="Ruckert C."/>
        </authorList>
    </citation>
    <scope>NUCLEOTIDE SEQUENCE [LARGE SCALE GENOMIC DNA]</scope>
    <source>
        <strain evidence="10 11">DSM 44953</strain>
    </source>
</reference>
<dbReference type="Pfam" id="PF00082">
    <property type="entry name" value="Peptidase_S8"/>
    <property type="match status" value="1"/>
</dbReference>
<name>A0A0B6TTF6_9CORY</name>
<dbReference type="InterPro" id="IPR023828">
    <property type="entry name" value="Peptidase_S8_Ser-AS"/>
</dbReference>
<evidence type="ECO:0000313" key="11">
    <source>
        <dbReference type="Proteomes" id="UP000031928"/>
    </source>
</evidence>
<dbReference type="PRINTS" id="PR00723">
    <property type="entry name" value="SUBTILISIN"/>
</dbReference>
<feature type="transmembrane region" description="Helical" evidence="7">
    <location>
        <begin position="348"/>
        <end position="368"/>
    </location>
</feature>
<evidence type="ECO:0000256" key="7">
    <source>
        <dbReference type="SAM" id="Phobius"/>
    </source>
</evidence>